<name>A0ABV8JLE2_9FLAO</name>
<evidence type="ECO:0008006" key="4">
    <source>
        <dbReference type="Google" id="ProtNLM"/>
    </source>
</evidence>
<keyword evidence="1" id="KW-0732">Signal</keyword>
<sequence>MKTIKFLLVTLAVAILFNSCSDDNDDPVIVQENPLSEMNRLTTLSANNHTIELYSENTDFTVGYNMFYYRIKDESTDTYLSNAQITVNPLMHMTSMTHSCPKSAISKMEDDTIYMGYAVFQMPGNADEYWELNMEYTLDGETYAISERIDVGMPEDGFKRVQSFIGADDKRYIVAMIPFEPEVKVNAFSAMVFQMENMMNFPIVEGYTLGIDPRMPSMGNHSSPNNENLTFDSSTGKYNGKLSLTMTGYWKINLQLFNKQGDVLKGEPVTDENEASSLYFELEF</sequence>
<gene>
    <name evidence="2" type="ORF">ACFOUT_05810</name>
</gene>
<accession>A0ABV8JLE2</accession>
<feature type="signal peptide" evidence="1">
    <location>
        <begin position="1"/>
        <end position="21"/>
    </location>
</feature>
<proteinExistence type="predicted"/>
<keyword evidence="3" id="KW-1185">Reference proteome</keyword>
<evidence type="ECO:0000313" key="3">
    <source>
        <dbReference type="Proteomes" id="UP001595814"/>
    </source>
</evidence>
<evidence type="ECO:0000313" key="2">
    <source>
        <dbReference type="EMBL" id="MFC4095379.1"/>
    </source>
</evidence>
<comment type="caution">
    <text evidence="2">The sequence shown here is derived from an EMBL/GenBank/DDBJ whole genome shotgun (WGS) entry which is preliminary data.</text>
</comment>
<dbReference type="RefSeq" id="WP_192460932.1">
    <property type="nucleotide sequence ID" value="NZ_JACYFJ010000001.1"/>
</dbReference>
<organism evidence="2 3">
    <name type="scientific">Euzebyella saccharophila</name>
    <dbReference type="NCBI Taxonomy" id="679664"/>
    <lineage>
        <taxon>Bacteria</taxon>
        <taxon>Pseudomonadati</taxon>
        <taxon>Bacteroidota</taxon>
        <taxon>Flavobacteriia</taxon>
        <taxon>Flavobacteriales</taxon>
        <taxon>Flavobacteriaceae</taxon>
        <taxon>Euzebyella</taxon>
    </lineage>
</organism>
<reference evidence="3" key="1">
    <citation type="journal article" date="2019" name="Int. J. Syst. Evol. Microbiol.">
        <title>The Global Catalogue of Microorganisms (GCM) 10K type strain sequencing project: providing services to taxonomists for standard genome sequencing and annotation.</title>
        <authorList>
            <consortium name="The Broad Institute Genomics Platform"/>
            <consortium name="The Broad Institute Genome Sequencing Center for Infectious Disease"/>
            <person name="Wu L."/>
            <person name="Ma J."/>
        </authorList>
    </citation>
    <scope>NUCLEOTIDE SEQUENCE [LARGE SCALE GENOMIC DNA]</scope>
    <source>
        <strain evidence="3">CECT 7477</strain>
    </source>
</reference>
<protein>
    <recommendedName>
        <fullName evidence="4">YtkA-like domain-containing protein</fullName>
    </recommendedName>
</protein>
<evidence type="ECO:0000256" key="1">
    <source>
        <dbReference type="SAM" id="SignalP"/>
    </source>
</evidence>
<dbReference type="EMBL" id="JBHSAW010000004">
    <property type="protein sequence ID" value="MFC4095379.1"/>
    <property type="molecule type" value="Genomic_DNA"/>
</dbReference>
<dbReference type="Proteomes" id="UP001595814">
    <property type="component" value="Unassembled WGS sequence"/>
</dbReference>
<feature type="chain" id="PRO_5045691702" description="YtkA-like domain-containing protein" evidence="1">
    <location>
        <begin position="22"/>
        <end position="284"/>
    </location>
</feature>